<organism evidence="1 2">
    <name type="scientific">Paenibacillus puldeungensis</name>
    <dbReference type="NCBI Taxonomy" id="696536"/>
    <lineage>
        <taxon>Bacteria</taxon>
        <taxon>Bacillati</taxon>
        <taxon>Bacillota</taxon>
        <taxon>Bacilli</taxon>
        <taxon>Bacillales</taxon>
        <taxon>Paenibacillaceae</taxon>
        <taxon>Paenibacillus</taxon>
    </lineage>
</organism>
<evidence type="ECO:0000313" key="1">
    <source>
        <dbReference type="EMBL" id="MFD1179097.1"/>
    </source>
</evidence>
<dbReference type="SUPFAM" id="SSF53474">
    <property type="entry name" value="alpha/beta-Hydrolases"/>
    <property type="match status" value="1"/>
</dbReference>
<dbReference type="Pfam" id="PF00756">
    <property type="entry name" value="Esterase"/>
    <property type="match status" value="1"/>
</dbReference>
<dbReference type="PANTHER" id="PTHR48098">
    <property type="entry name" value="ENTEROCHELIN ESTERASE-RELATED"/>
    <property type="match status" value="1"/>
</dbReference>
<protein>
    <submittedName>
        <fullName evidence="1">Alpha/beta hydrolase</fullName>
    </submittedName>
</protein>
<dbReference type="Gene3D" id="3.40.50.1820">
    <property type="entry name" value="alpha/beta hydrolase"/>
    <property type="match status" value="1"/>
</dbReference>
<dbReference type="Proteomes" id="UP001597262">
    <property type="component" value="Unassembled WGS sequence"/>
</dbReference>
<name>A0ABW3S4G7_9BACL</name>
<keyword evidence="1" id="KW-0378">Hydrolase</keyword>
<dbReference type="EMBL" id="JBHTLM010000024">
    <property type="protein sequence ID" value="MFD1179097.1"/>
    <property type="molecule type" value="Genomic_DNA"/>
</dbReference>
<dbReference type="PANTHER" id="PTHR48098:SF1">
    <property type="entry name" value="DIACYLGLYCEROL ACYLTRANSFERASE_MYCOLYLTRANSFERASE AG85A"/>
    <property type="match status" value="1"/>
</dbReference>
<dbReference type="GO" id="GO:0016787">
    <property type="term" value="F:hydrolase activity"/>
    <property type="evidence" value="ECO:0007669"/>
    <property type="project" value="UniProtKB-KW"/>
</dbReference>
<proteinExistence type="predicted"/>
<dbReference type="InterPro" id="IPR000801">
    <property type="entry name" value="Esterase-like"/>
</dbReference>
<dbReference type="RefSeq" id="WP_379321523.1">
    <property type="nucleotide sequence ID" value="NZ_JBHTLM010000024.1"/>
</dbReference>
<dbReference type="InterPro" id="IPR029058">
    <property type="entry name" value="AB_hydrolase_fold"/>
</dbReference>
<reference evidence="2" key="1">
    <citation type="journal article" date="2019" name="Int. J. Syst. Evol. Microbiol.">
        <title>The Global Catalogue of Microorganisms (GCM) 10K type strain sequencing project: providing services to taxonomists for standard genome sequencing and annotation.</title>
        <authorList>
            <consortium name="The Broad Institute Genomics Platform"/>
            <consortium name="The Broad Institute Genome Sequencing Center for Infectious Disease"/>
            <person name="Wu L."/>
            <person name="Ma J."/>
        </authorList>
    </citation>
    <scope>NUCLEOTIDE SEQUENCE [LARGE SCALE GENOMIC DNA]</scope>
    <source>
        <strain evidence="2">CCUG 59189</strain>
    </source>
</reference>
<comment type="caution">
    <text evidence="1">The sequence shown here is derived from an EMBL/GenBank/DDBJ whole genome shotgun (WGS) entry which is preliminary data.</text>
</comment>
<dbReference type="InterPro" id="IPR050583">
    <property type="entry name" value="Mycobacterial_A85_antigen"/>
</dbReference>
<gene>
    <name evidence="1" type="ORF">ACFQ3W_22720</name>
</gene>
<accession>A0ABW3S4G7</accession>
<keyword evidence="2" id="KW-1185">Reference proteome</keyword>
<evidence type="ECO:0000313" key="2">
    <source>
        <dbReference type="Proteomes" id="UP001597262"/>
    </source>
</evidence>
<sequence>MANYNGCVRSETMQLNTWVQVITPDGTKKGDPPYKVIYMLHGTTGNSMDWVRYTRLPLYACEYNVVFVVPEIANTWCRNIPDRGNFYNYIVDELPDLIGGMFNISDRREDVAIMGNSSGAYSAMKCALSRPEQFGLCAAFSTAGVQMDEYLNLLRLQKPEDMENPHMRSVFGPNLEYTDEDVLLKLAKRASSNRQKPQIFMSIGKQDFLYDANEAFSQEMEHLSFDYTYEAWDGGHDWYFWDQSLNRVLQKYYQKHQ</sequence>